<gene>
    <name evidence="13" type="ORF">ElyMa_005745400</name>
</gene>
<keyword evidence="7 11" id="KW-0472">Membrane</keyword>
<feature type="coiled-coil region" evidence="10">
    <location>
        <begin position="32"/>
        <end position="85"/>
    </location>
</feature>
<evidence type="ECO:0000256" key="9">
    <source>
        <dbReference type="ARBA" id="ARBA00033006"/>
    </source>
</evidence>
<organism evidence="13 14">
    <name type="scientific">Elysia marginata</name>
    <dbReference type="NCBI Taxonomy" id="1093978"/>
    <lineage>
        <taxon>Eukaryota</taxon>
        <taxon>Metazoa</taxon>
        <taxon>Spiralia</taxon>
        <taxon>Lophotrochozoa</taxon>
        <taxon>Mollusca</taxon>
        <taxon>Gastropoda</taxon>
        <taxon>Heterobranchia</taxon>
        <taxon>Euthyneura</taxon>
        <taxon>Panpulmonata</taxon>
        <taxon>Sacoglossa</taxon>
        <taxon>Placobranchoidea</taxon>
        <taxon>Plakobranchidae</taxon>
        <taxon>Elysia</taxon>
    </lineage>
</organism>
<dbReference type="Pfam" id="PF04420">
    <property type="entry name" value="CHD5"/>
    <property type="match status" value="1"/>
</dbReference>
<proteinExistence type="inferred from homology"/>
<evidence type="ECO:0000256" key="7">
    <source>
        <dbReference type="ARBA" id="ARBA00023136"/>
    </source>
</evidence>
<keyword evidence="5" id="KW-0256">Endoplasmic reticulum</keyword>
<keyword evidence="6 11" id="KW-1133">Transmembrane helix</keyword>
<dbReference type="EMBL" id="BMAT01011506">
    <property type="protein sequence ID" value="GFR74044.1"/>
    <property type="molecule type" value="Genomic_DNA"/>
</dbReference>
<evidence type="ECO:0000256" key="5">
    <source>
        <dbReference type="ARBA" id="ARBA00022824"/>
    </source>
</evidence>
<feature type="transmembrane region" description="Helical" evidence="11">
    <location>
        <begin position="114"/>
        <end position="140"/>
    </location>
</feature>
<evidence type="ECO:0000256" key="4">
    <source>
        <dbReference type="ARBA" id="ARBA00022692"/>
    </source>
</evidence>
<dbReference type="Gene3D" id="1.10.287.660">
    <property type="entry name" value="Helix hairpin bin"/>
    <property type="match status" value="1"/>
</dbReference>
<evidence type="ECO:0000256" key="11">
    <source>
        <dbReference type="SAM" id="Phobius"/>
    </source>
</evidence>
<feature type="chain" id="PRO_5043405445" description="Guided entry of tail-anchored proteins factor 1" evidence="12">
    <location>
        <begin position="16"/>
        <end position="154"/>
    </location>
</feature>
<evidence type="ECO:0000256" key="8">
    <source>
        <dbReference type="ARBA" id="ARBA00032437"/>
    </source>
</evidence>
<reference evidence="13 14" key="1">
    <citation type="journal article" date="2021" name="Elife">
        <title>Chloroplast acquisition without the gene transfer in kleptoplastic sea slugs, Plakobranchus ocellatus.</title>
        <authorList>
            <person name="Maeda T."/>
            <person name="Takahashi S."/>
            <person name="Yoshida T."/>
            <person name="Shimamura S."/>
            <person name="Takaki Y."/>
            <person name="Nagai Y."/>
            <person name="Toyoda A."/>
            <person name="Suzuki Y."/>
            <person name="Arimoto A."/>
            <person name="Ishii H."/>
            <person name="Satoh N."/>
            <person name="Nishiyama T."/>
            <person name="Hasebe M."/>
            <person name="Maruyama T."/>
            <person name="Minagawa J."/>
            <person name="Obokata J."/>
            <person name="Shigenobu S."/>
        </authorList>
    </citation>
    <scope>NUCLEOTIDE SEQUENCE [LARGE SCALE GENOMIC DNA]</scope>
</reference>
<dbReference type="GO" id="GO:0043529">
    <property type="term" value="C:GET complex"/>
    <property type="evidence" value="ECO:0007669"/>
    <property type="project" value="TreeGrafter"/>
</dbReference>
<comment type="subcellular location">
    <subcellularLocation>
        <location evidence="1">Endoplasmic reticulum membrane</location>
        <topology evidence="1">Multi-pass membrane protein</topology>
    </subcellularLocation>
</comment>
<dbReference type="InterPro" id="IPR029012">
    <property type="entry name" value="Helix_hairpin_bin_sf"/>
</dbReference>
<dbReference type="PANTHER" id="PTHR42650:SF1">
    <property type="entry name" value="GUIDED ENTRY OF TAIL-ANCHORED PROTEINS FACTOR 1"/>
    <property type="match status" value="1"/>
</dbReference>
<feature type="signal peptide" evidence="12">
    <location>
        <begin position="1"/>
        <end position="15"/>
    </location>
</feature>
<evidence type="ECO:0000256" key="10">
    <source>
        <dbReference type="SAM" id="Coils"/>
    </source>
</evidence>
<evidence type="ECO:0000256" key="12">
    <source>
        <dbReference type="SAM" id="SignalP"/>
    </source>
</evidence>
<keyword evidence="4 11" id="KW-0812">Transmembrane</keyword>
<evidence type="ECO:0000256" key="2">
    <source>
        <dbReference type="ARBA" id="ARBA00010799"/>
    </source>
</evidence>
<dbReference type="GO" id="GO:0043495">
    <property type="term" value="F:protein-membrane adaptor activity"/>
    <property type="evidence" value="ECO:0007669"/>
    <property type="project" value="TreeGrafter"/>
</dbReference>
<comment type="similarity">
    <text evidence="2">Belongs to the WRB/GET1 family.</text>
</comment>
<protein>
    <recommendedName>
        <fullName evidence="3">Guided entry of tail-anchored proteins factor 1</fullName>
    </recommendedName>
    <alternativeName>
        <fullName evidence="8">Tail-anchored protein insertion receptor WRB</fullName>
    </alternativeName>
    <alternativeName>
        <fullName evidence="9">Tryptophan-rich basic protein</fullName>
    </alternativeName>
</protein>
<dbReference type="GO" id="GO:0071816">
    <property type="term" value="P:tail-anchored membrane protein insertion into ER membrane"/>
    <property type="evidence" value="ECO:0007669"/>
    <property type="project" value="InterPro"/>
</dbReference>
<dbReference type="Proteomes" id="UP000762676">
    <property type="component" value="Unassembled WGS sequence"/>
</dbReference>
<keyword evidence="10" id="KW-0175">Coiled coil</keyword>
<evidence type="ECO:0000256" key="1">
    <source>
        <dbReference type="ARBA" id="ARBA00004477"/>
    </source>
</evidence>
<sequence length="154" mass="17381">MFLLFLIFMLEMAFALLPKFVGEMTTMIAKVLLTVTNEELNLRAEIKDLKEEQSNLSITDDFARYAKLQRKIDKLMAVVKETGNERKQRVSYLRMAVTVGIYVLHPLSYLPPVWLFPLGNFVAFPTGISGGIGLGCWVIVSNSVIHRFRGLVGV</sequence>
<dbReference type="PANTHER" id="PTHR42650">
    <property type="entry name" value="TAIL-ANCHORED PROTEIN INSERTION RECEPTOR WRB"/>
    <property type="match status" value="1"/>
</dbReference>
<evidence type="ECO:0000313" key="13">
    <source>
        <dbReference type="EMBL" id="GFR74044.1"/>
    </source>
</evidence>
<accession>A0AAV4FLT4</accession>
<dbReference type="InterPro" id="IPR028945">
    <property type="entry name" value="Get1"/>
</dbReference>
<keyword evidence="14" id="KW-1185">Reference proteome</keyword>
<evidence type="ECO:0000256" key="3">
    <source>
        <dbReference type="ARBA" id="ARBA00017951"/>
    </source>
</evidence>
<comment type="caution">
    <text evidence="13">The sequence shown here is derived from an EMBL/GenBank/DDBJ whole genome shotgun (WGS) entry which is preliminary data.</text>
</comment>
<dbReference type="AlphaFoldDB" id="A0AAV4FLT4"/>
<evidence type="ECO:0000313" key="14">
    <source>
        <dbReference type="Proteomes" id="UP000762676"/>
    </source>
</evidence>
<name>A0AAV4FLT4_9GAST</name>
<keyword evidence="12" id="KW-0732">Signal</keyword>
<evidence type="ECO:0000256" key="6">
    <source>
        <dbReference type="ARBA" id="ARBA00022989"/>
    </source>
</evidence>
<dbReference type="GO" id="GO:0005789">
    <property type="term" value="C:endoplasmic reticulum membrane"/>
    <property type="evidence" value="ECO:0007669"/>
    <property type="project" value="UniProtKB-SubCell"/>
</dbReference>